<gene>
    <name evidence="3" type="ordered locus">TGAM_1546</name>
</gene>
<dbReference type="GO" id="GO:0004175">
    <property type="term" value="F:endopeptidase activity"/>
    <property type="evidence" value="ECO:0007669"/>
    <property type="project" value="UniProtKB-ARBA"/>
</dbReference>
<feature type="transmembrane region" description="Helical" evidence="1">
    <location>
        <begin position="64"/>
        <end position="88"/>
    </location>
</feature>
<keyword evidence="3" id="KW-0378">Hydrolase</keyword>
<evidence type="ECO:0000313" key="3">
    <source>
        <dbReference type="EMBL" id="ACS34048.1"/>
    </source>
</evidence>
<dbReference type="KEGG" id="tga:TGAM_1546"/>
<dbReference type="Proteomes" id="UP000001488">
    <property type="component" value="Chromosome"/>
</dbReference>
<reference evidence="3 4" key="1">
    <citation type="journal article" date="2007" name="Genome Biol.">
        <title>Genome analysis and genome-wide proteomics of Thermococcus gammatolerans, the most radioresistant organism known amongst the Archaea.</title>
        <authorList>
            <person name="Zivanovic Y."/>
            <person name="Armengaud J."/>
            <person name="Lagorce A."/>
            <person name="Leplat C."/>
            <person name="Guerin P."/>
            <person name="Dutertre M."/>
            <person name="Anthouard V."/>
            <person name="Forterre P."/>
            <person name="Wincker P."/>
            <person name="Confalonieri F."/>
        </authorList>
    </citation>
    <scope>NUCLEOTIDE SEQUENCE [LARGE SCALE GENOMIC DNA]</scope>
    <source>
        <strain evidence="4">DSM 15229 / JCM 11827 / EJ3</strain>
    </source>
</reference>
<dbReference type="AlphaFoldDB" id="C5A736"/>
<keyword evidence="1" id="KW-0812">Transmembrane</keyword>
<dbReference type="Pfam" id="PF02517">
    <property type="entry name" value="Rce1-like"/>
    <property type="match status" value="1"/>
</dbReference>
<evidence type="ECO:0000256" key="1">
    <source>
        <dbReference type="SAM" id="Phobius"/>
    </source>
</evidence>
<proteinExistence type="predicted"/>
<organism evidence="3 4">
    <name type="scientific">Thermococcus gammatolerans (strain DSM 15229 / JCM 11827 / EJ3)</name>
    <dbReference type="NCBI Taxonomy" id="593117"/>
    <lineage>
        <taxon>Archaea</taxon>
        <taxon>Methanobacteriati</taxon>
        <taxon>Methanobacteriota</taxon>
        <taxon>Thermococci</taxon>
        <taxon>Thermococcales</taxon>
        <taxon>Thermococcaceae</taxon>
        <taxon>Thermococcus</taxon>
    </lineage>
</organism>
<dbReference type="NCBIfam" id="NF040590">
    <property type="entry name" value="Pyro_CPBP_1"/>
    <property type="match status" value="1"/>
</dbReference>
<sequence>MRRNPYLLFGVLLPLSFVPRFLGGSLERWALWLVLWYLLVPLGVSLVLGFRPSDLGLRLPDDNWGIFLVLLGLAVILSFAGLTVPSMVSYYPNFAYSSWVEFLEKEMVIGLVMFTHEAFFRGFLLFPLASRKKWVGILAQDVPYVLVHLGKPPIEVPYSFLAGIVFGWVDLRGRSFLQSFLLHWIGSAFFDVLCVLAKAGVV</sequence>
<dbReference type="GO" id="GO:0080120">
    <property type="term" value="P:CAAX-box protein maturation"/>
    <property type="evidence" value="ECO:0007669"/>
    <property type="project" value="UniProtKB-ARBA"/>
</dbReference>
<feature type="domain" description="CAAX prenyl protease 2/Lysostaphin resistance protein A-like" evidence="2">
    <location>
        <begin position="111"/>
        <end position="185"/>
    </location>
</feature>
<dbReference type="GO" id="GO:0006508">
    <property type="term" value="P:proteolysis"/>
    <property type="evidence" value="ECO:0007669"/>
    <property type="project" value="UniProtKB-KW"/>
</dbReference>
<feature type="transmembrane region" description="Helical" evidence="1">
    <location>
        <begin position="108"/>
        <end position="129"/>
    </location>
</feature>
<keyword evidence="1" id="KW-1133">Transmembrane helix</keyword>
<dbReference type="HOGENOM" id="CLU_1399792_0_0_2"/>
<dbReference type="PATRIC" id="fig|593117.10.peg.1549"/>
<keyword evidence="4" id="KW-1185">Reference proteome</keyword>
<name>C5A736_THEGJ</name>
<evidence type="ECO:0000259" key="2">
    <source>
        <dbReference type="Pfam" id="PF02517"/>
    </source>
</evidence>
<dbReference type="STRING" id="593117.TGAM_1546"/>
<keyword evidence="3" id="KW-0645">Protease</keyword>
<dbReference type="EMBL" id="CP001398">
    <property type="protein sequence ID" value="ACS34048.1"/>
    <property type="molecule type" value="Genomic_DNA"/>
</dbReference>
<accession>C5A736</accession>
<dbReference type="PaxDb" id="593117-TGAM_1546"/>
<protein>
    <submittedName>
        <fullName evidence="3">CAAX amino terminal family protease</fullName>
    </submittedName>
</protein>
<evidence type="ECO:0000313" key="4">
    <source>
        <dbReference type="Proteomes" id="UP000001488"/>
    </source>
</evidence>
<keyword evidence="1" id="KW-0472">Membrane</keyword>
<feature type="transmembrane region" description="Helical" evidence="1">
    <location>
        <begin position="33"/>
        <end position="52"/>
    </location>
</feature>
<dbReference type="InterPro" id="IPR003675">
    <property type="entry name" value="Rce1/LyrA-like_dom"/>
</dbReference>
<dbReference type="eggNOG" id="arCOG05750">
    <property type="taxonomic scope" value="Archaea"/>
</dbReference>